<comment type="caution">
    <text evidence="1">The sequence shown here is derived from an EMBL/GenBank/DDBJ whole genome shotgun (WGS) entry which is preliminary data.</text>
</comment>
<accession>A0A167DRS1</accession>
<organism evidence="1 2">
    <name type="scientific">Pseudoalteromonas luteoviolacea H33</name>
    <dbReference type="NCBI Taxonomy" id="1365251"/>
    <lineage>
        <taxon>Bacteria</taxon>
        <taxon>Pseudomonadati</taxon>
        <taxon>Pseudomonadota</taxon>
        <taxon>Gammaproteobacteria</taxon>
        <taxon>Alteromonadales</taxon>
        <taxon>Pseudoalteromonadaceae</taxon>
        <taxon>Pseudoalteromonas</taxon>
    </lineage>
</organism>
<name>A0A167DRS1_9GAMM</name>
<dbReference type="PATRIC" id="fig|1365251.3.peg.3243"/>
<protein>
    <submittedName>
        <fullName evidence="1">Uncharacterized protein</fullName>
    </submittedName>
</protein>
<reference evidence="1 2" key="1">
    <citation type="submission" date="2013-07" db="EMBL/GenBank/DDBJ databases">
        <title>Comparative Genomic and Metabolomic Analysis of Twelve Strains of Pseudoalteromonas luteoviolacea.</title>
        <authorList>
            <person name="Vynne N.G."/>
            <person name="Mansson M."/>
            <person name="Gram L."/>
        </authorList>
    </citation>
    <scope>NUCLEOTIDE SEQUENCE [LARGE SCALE GENOMIC DNA]</scope>
    <source>
        <strain evidence="1 2">H33</strain>
    </source>
</reference>
<evidence type="ECO:0000313" key="1">
    <source>
        <dbReference type="EMBL" id="KZN49264.1"/>
    </source>
</evidence>
<sequence length="49" mass="5389">MRGNREHISTLGMLLNQIPNNSDGELISVLDGVQSVKKEDLIGSFSFID</sequence>
<dbReference type="Proteomes" id="UP000076503">
    <property type="component" value="Unassembled WGS sequence"/>
</dbReference>
<evidence type="ECO:0000313" key="2">
    <source>
        <dbReference type="Proteomes" id="UP000076503"/>
    </source>
</evidence>
<gene>
    <name evidence="1" type="ORF">N476_19645</name>
</gene>
<dbReference type="EMBL" id="AUXZ01000082">
    <property type="protein sequence ID" value="KZN49264.1"/>
    <property type="molecule type" value="Genomic_DNA"/>
</dbReference>
<dbReference type="AlphaFoldDB" id="A0A167DRS1"/>
<proteinExistence type="predicted"/>